<dbReference type="Proteomes" id="UP001526225">
    <property type="component" value="Unassembled WGS sequence"/>
</dbReference>
<gene>
    <name evidence="2" type="ORF">OIT44_06600</name>
</gene>
<dbReference type="PANTHER" id="PTHR43355">
    <property type="entry name" value="FLAVIN REDUCTASE (NADPH)"/>
    <property type="match status" value="1"/>
</dbReference>
<dbReference type="InterPro" id="IPR016040">
    <property type="entry name" value="NAD(P)-bd_dom"/>
</dbReference>
<accession>A0ABT3E5M3</accession>
<keyword evidence="3" id="KW-1185">Reference proteome</keyword>
<dbReference type="SUPFAM" id="SSF51735">
    <property type="entry name" value="NAD(P)-binding Rossmann-fold domains"/>
    <property type="match status" value="1"/>
</dbReference>
<proteinExistence type="predicted"/>
<comment type="caution">
    <text evidence="2">The sequence shown here is derived from an EMBL/GenBank/DDBJ whole genome shotgun (WGS) entry which is preliminary data.</text>
</comment>
<sequence>MKVAIIGATGMTGKAVFAEAKAQGFDVTGVVRNEAKGHEVLGADAQLLVRDAFELTTEDLTQFDVVVDAFANHQDTYLNLDALTHLIHLLRNQETRLMVVLGAGPLLDESGEYHYEFLKTLPGAEAWVSEPKYGVTELQVLLSTENVNWTAISAQSEFVEGPAGEYKLGKDHLMMAEDGKSHVTSGNLAKALVAEIAEPQFKQARFTVSDI</sequence>
<name>A0ABT3E5M3_9LACO</name>
<evidence type="ECO:0000259" key="1">
    <source>
        <dbReference type="Pfam" id="PF13460"/>
    </source>
</evidence>
<evidence type="ECO:0000313" key="2">
    <source>
        <dbReference type="EMBL" id="MCW0953718.1"/>
    </source>
</evidence>
<dbReference type="InterPro" id="IPR051606">
    <property type="entry name" value="Polyketide_Oxido-like"/>
</dbReference>
<evidence type="ECO:0000313" key="3">
    <source>
        <dbReference type="Proteomes" id="UP001526225"/>
    </source>
</evidence>
<dbReference type="RefSeq" id="WP_213409032.1">
    <property type="nucleotide sequence ID" value="NZ_CP074441.1"/>
</dbReference>
<protein>
    <submittedName>
        <fullName evidence="2">NAD(P)H-binding protein</fullName>
    </submittedName>
</protein>
<dbReference type="PANTHER" id="PTHR43355:SF2">
    <property type="entry name" value="FLAVIN REDUCTASE (NADPH)"/>
    <property type="match status" value="1"/>
</dbReference>
<reference evidence="2 3" key="1">
    <citation type="submission" date="2022-10" db="EMBL/GenBank/DDBJ databases">
        <title>Weissella fermenti sp. nov., isolated from fermented cabbage.</title>
        <authorList>
            <person name="Lee J.K."/>
            <person name="Baek J.H."/>
            <person name="Choi D.G."/>
            <person name="Kim J.M."/>
            <person name="Jeon C.O."/>
        </authorList>
    </citation>
    <scope>NUCLEOTIDE SEQUENCE [LARGE SCALE GENOMIC DNA]</scope>
    <source>
        <strain evidence="2 3">KACC 18534</strain>
    </source>
</reference>
<dbReference type="Gene3D" id="3.40.50.720">
    <property type="entry name" value="NAD(P)-binding Rossmann-like Domain"/>
    <property type="match status" value="1"/>
</dbReference>
<dbReference type="EMBL" id="JAOZFE010000008">
    <property type="protein sequence ID" value="MCW0953718.1"/>
    <property type="molecule type" value="Genomic_DNA"/>
</dbReference>
<dbReference type="InterPro" id="IPR036291">
    <property type="entry name" value="NAD(P)-bd_dom_sf"/>
</dbReference>
<organism evidence="2 3">
    <name type="scientific">Weissella ceti</name>
    <dbReference type="NCBI Taxonomy" id="759620"/>
    <lineage>
        <taxon>Bacteria</taxon>
        <taxon>Bacillati</taxon>
        <taxon>Bacillota</taxon>
        <taxon>Bacilli</taxon>
        <taxon>Lactobacillales</taxon>
        <taxon>Lactobacillaceae</taxon>
        <taxon>Weissella</taxon>
    </lineage>
</organism>
<dbReference type="Pfam" id="PF13460">
    <property type="entry name" value="NAD_binding_10"/>
    <property type="match status" value="1"/>
</dbReference>
<feature type="domain" description="NAD(P)-binding" evidence="1">
    <location>
        <begin position="7"/>
        <end position="199"/>
    </location>
</feature>